<accession>A0A5J5ICR4</accession>
<dbReference type="Gene3D" id="3.40.605.10">
    <property type="entry name" value="Aldehyde Dehydrogenase, Chain A, domain 1"/>
    <property type="match status" value="1"/>
</dbReference>
<comment type="caution">
    <text evidence="3">The sequence shown here is derived from an EMBL/GenBank/DDBJ whole genome shotgun (WGS) entry which is preliminary data.</text>
</comment>
<feature type="domain" description="Aldehyde dehydrogenase" evidence="2">
    <location>
        <begin position="38"/>
        <end position="475"/>
    </location>
</feature>
<gene>
    <name evidence="3" type="ORF">FW778_19620</name>
</gene>
<evidence type="ECO:0000256" key="1">
    <source>
        <dbReference type="ARBA" id="ARBA00023002"/>
    </source>
</evidence>
<reference evidence="3 4" key="1">
    <citation type="submission" date="2019-09" db="EMBL/GenBank/DDBJ databases">
        <title>Draft genome sequence of Ginsengibacter sp. BR5-29.</title>
        <authorList>
            <person name="Im W.-T."/>
        </authorList>
    </citation>
    <scope>NUCLEOTIDE SEQUENCE [LARGE SCALE GENOMIC DNA]</scope>
    <source>
        <strain evidence="3 4">BR5-29</strain>
    </source>
</reference>
<dbReference type="PANTHER" id="PTHR43353:SF3">
    <property type="entry name" value="ALDEHYDE DEHYDROGENASE-RELATED"/>
    <property type="match status" value="1"/>
</dbReference>
<organism evidence="3 4">
    <name type="scientific">Ginsengibacter hankyongi</name>
    <dbReference type="NCBI Taxonomy" id="2607284"/>
    <lineage>
        <taxon>Bacteria</taxon>
        <taxon>Pseudomonadati</taxon>
        <taxon>Bacteroidota</taxon>
        <taxon>Chitinophagia</taxon>
        <taxon>Chitinophagales</taxon>
        <taxon>Chitinophagaceae</taxon>
        <taxon>Ginsengibacter</taxon>
    </lineage>
</organism>
<dbReference type="CDD" id="cd07129">
    <property type="entry name" value="ALDH_KGSADH"/>
    <property type="match status" value="1"/>
</dbReference>
<dbReference type="SUPFAM" id="SSF53720">
    <property type="entry name" value="ALDH-like"/>
    <property type="match status" value="1"/>
</dbReference>
<dbReference type="Gene3D" id="3.40.309.10">
    <property type="entry name" value="Aldehyde Dehydrogenase, Chain A, domain 2"/>
    <property type="match status" value="1"/>
</dbReference>
<dbReference type="GO" id="GO:0016620">
    <property type="term" value="F:oxidoreductase activity, acting on the aldehyde or oxo group of donors, NAD or NADP as acceptor"/>
    <property type="evidence" value="ECO:0007669"/>
    <property type="project" value="InterPro"/>
</dbReference>
<evidence type="ECO:0000259" key="2">
    <source>
        <dbReference type="Pfam" id="PF00171"/>
    </source>
</evidence>
<dbReference type="InterPro" id="IPR016161">
    <property type="entry name" value="Ald_DH/histidinol_DH"/>
</dbReference>
<dbReference type="RefSeq" id="WP_150416567.1">
    <property type="nucleotide sequence ID" value="NZ_VYQF01000009.1"/>
</dbReference>
<evidence type="ECO:0000313" key="4">
    <source>
        <dbReference type="Proteomes" id="UP000326903"/>
    </source>
</evidence>
<evidence type="ECO:0000313" key="3">
    <source>
        <dbReference type="EMBL" id="KAA9036100.1"/>
    </source>
</evidence>
<protein>
    <submittedName>
        <fullName evidence="3">Aldehyde dehydrogenase (NADP(+))</fullName>
    </submittedName>
</protein>
<dbReference type="InterPro" id="IPR050740">
    <property type="entry name" value="Aldehyde_DH_Superfamily"/>
</dbReference>
<dbReference type="InterPro" id="IPR015590">
    <property type="entry name" value="Aldehyde_DH_dom"/>
</dbReference>
<dbReference type="InterPro" id="IPR016162">
    <property type="entry name" value="Ald_DH_N"/>
</dbReference>
<dbReference type="AlphaFoldDB" id="A0A5J5ICR4"/>
<sequence length="528" mass="57157">MLKGCNLIGQTECNEGDQSLLAFSTVTRSVLPKNFFIATTREINNAVLKAEIAFEVYKDITGEIKAIFLDTIAEEIMAVGDDLIQRAILETGLQEARLIGERGRTIGQLKLFADLLREGSWVEAVIDTALPHRKPFPHADIRKMQVPIGPVVVFGASNFPFAFSTAGGDTASALAAGNPVIVKAHASHLGTNELVAMAINNAAKKCNMPDGVFSFVIGPGAETGMQLVKHPGVKAVGFTGSYKGGMAIYKAAVNERETPIPVYAEMSSINPVLLLPSKLKRDATTLAEQIAGSVTLGTGQFCTNPGLIFLIEDESADIFIKRFTEVLSNESPATMLNSDICLNYYKSRRIIAEQNGVITLFKGNDFSEVYQGSTALFLTSARDFINNPKLQNEMFGPATLLVKCKHALELLQAIESLHGQLTGTVIADNADVSNYLKCIDVLYTKVGRIVYNGVPTGVEVCQAMVHGGPFPSTTDSRTTSVGADAIKRFVRPLCLQDCPDEFLPEALRNENPLNLMRKVNGSYTRESL</sequence>
<name>A0A5J5ICR4_9BACT</name>
<keyword evidence="1" id="KW-0560">Oxidoreductase</keyword>
<dbReference type="Pfam" id="PF00171">
    <property type="entry name" value="Aldedh"/>
    <property type="match status" value="1"/>
</dbReference>
<keyword evidence="4" id="KW-1185">Reference proteome</keyword>
<dbReference type="PANTHER" id="PTHR43353">
    <property type="entry name" value="SUCCINATE-SEMIALDEHYDE DEHYDROGENASE, MITOCHONDRIAL"/>
    <property type="match status" value="1"/>
</dbReference>
<dbReference type="InterPro" id="IPR016163">
    <property type="entry name" value="Ald_DH_C"/>
</dbReference>
<dbReference type="EMBL" id="VYQF01000009">
    <property type="protein sequence ID" value="KAA9036100.1"/>
    <property type="molecule type" value="Genomic_DNA"/>
</dbReference>
<dbReference type="Proteomes" id="UP000326903">
    <property type="component" value="Unassembled WGS sequence"/>
</dbReference>
<dbReference type="InterPro" id="IPR044151">
    <property type="entry name" value="ALDH_KGSADH"/>
</dbReference>
<proteinExistence type="predicted"/>